<reference evidence="3" key="1">
    <citation type="submission" date="2019-04" db="EMBL/GenBank/DDBJ databases">
        <title>Genome assembly of Zosterops borbonicus 15179.</title>
        <authorList>
            <person name="Leroy T."/>
            <person name="Anselmetti Y."/>
            <person name="Tilak M.-K."/>
            <person name="Nabholz B."/>
        </authorList>
    </citation>
    <scope>NUCLEOTIDE SEQUENCE</scope>
    <source>
        <strain evidence="3">HGM_15179</strain>
        <tissue evidence="3">Muscle</tissue>
    </source>
</reference>
<evidence type="ECO:0000259" key="2">
    <source>
        <dbReference type="Pfam" id="PF17919"/>
    </source>
</evidence>
<name>A0A8K1D9H7_9PASS</name>
<evidence type="ECO:0000313" key="4">
    <source>
        <dbReference type="Proteomes" id="UP000796761"/>
    </source>
</evidence>
<dbReference type="InterPro" id="IPR041577">
    <property type="entry name" value="RT_RNaseH_2"/>
</dbReference>
<comment type="caution">
    <text evidence="3">The sequence shown here is derived from an EMBL/GenBank/DDBJ whole genome shotgun (WGS) entry which is preliminary data.</text>
</comment>
<dbReference type="Proteomes" id="UP000796761">
    <property type="component" value="Unassembled WGS sequence"/>
</dbReference>
<protein>
    <recommendedName>
        <fullName evidence="2">Reverse transcriptase/retrotransposon-derived protein RNase H-like domain-containing protein</fullName>
    </recommendedName>
</protein>
<feature type="non-terminal residue" evidence="3">
    <location>
        <position position="255"/>
    </location>
</feature>
<dbReference type="SUPFAM" id="SSF56672">
    <property type="entry name" value="DNA/RNA polymerases"/>
    <property type="match status" value="1"/>
</dbReference>
<feature type="compositionally biased region" description="Polar residues" evidence="1">
    <location>
        <begin position="231"/>
        <end position="246"/>
    </location>
</feature>
<gene>
    <name evidence="3" type="ORF">HGM15179_019548</name>
</gene>
<dbReference type="Pfam" id="PF17919">
    <property type="entry name" value="RT_RNaseH_2"/>
    <property type="match status" value="1"/>
</dbReference>
<evidence type="ECO:0000313" key="3">
    <source>
        <dbReference type="EMBL" id="TRZ07557.1"/>
    </source>
</evidence>
<feature type="domain" description="Reverse transcriptase/retrotransposon-derived protein RNase H-like" evidence="2">
    <location>
        <begin position="21"/>
        <end position="114"/>
    </location>
</feature>
<accession>A0A8K1D9H7</accession>
<organism evidence="3 4">
    <name type="scientific">Zosterops borbonicus</name>
    <dbReference type="NCBI Taxonomy" id="364589"/>
    <lineage>
        <taxon>Eukaryota</taxon>
        <taxon>Metazoa</taxon>
        <taxon>Chordata</taxon>
        <taxon>Craniata</taxon>
        <taxon>Vertebrata</taxon>
        <taxon>Euteleostomi</taxon>
        <taxon>Archelosauria</taxon>
        <taxon>Archosauria</taxon>
        <taxon>Dinosauria</taxon>
        <taxon>Saurischia</taxon>
        <taxon>Theropoda</taxon>
        <taxon>Coelurosauria</taxon>
        <taxon>Aves</taxon>
        <taxon>Neognathae</taxon>
        <taxon>Neoaves</taxon>
        <taxon>Telluraves</taxon>
        <taxon>Australaves</taxon>
        <taxon>Passeriformes</taxon>
        <taxon>Sylvioidea</taxon>
        <taxon>Zosteropidae</taxon>
        <taxon>Zosterops</taxon>
    </lineage>
</organism>
<feature type="region of interest" description="Disordered" evidence="1">
    <location>
        <begin position="231"/>
        <end position="255"/>
    </location>
</feature>
<dbReference type="EMBL" id="SWJQ01001728">
    <property type="protein sequence ID" value="TRZ07557.1"/>
    <property type="molecule type" value="Genomic_DNA"/>
</dbReference>
<feature type="non-terminal residue" evidence="3">
    <location>
        <position position="1"/>
    </location>
</feature>
<sequence>KHIPDFLVIARKKAKWDWIVLHNEALQLLIFEASTYQSLGPIHPSDPVHTEWGFSSSGLPIHLRQKGPHDPTRPIRFYSRRFKDVKKQYSTWEKGLFVVSTAFQEAEKTIQKHSLILRGSFKVIKSVLAGTLPPDEVAQHASVRIRYTQIEHYCTIFRVTEGTPKNLPLQDEVTLTSTIDSSPFVIQVAPPYSEQLQDMWFTDASAKKLVTEGEGSAQVRELVAIWTSHQENETPATPLSENTPHTRAQDLYKEA</sequence>
<keyword evidence="4" id="KW-1185">Reference proteome</keyword>
<dbReference type="AlphaFoldDB" id="A0A8K1D9H7"/>
<proteinExistence type="predicted"/>
<dbReference type="InterPro" id="IPR043502">
    <property type="entry name" value="DNA/RNA_pol_sf"/>
</dbReference>
<evidence type="ECO:0000256" key="1">
    <source>
        <dbReference type="SAM" id="MobiDB-lite"/>
    </source>
</evidence>